<evidence type="ECO:0000256" key="1">
    <source>
        <dbReference type="SAM" id="MobiDB-lite"/>
    </source>
</evidence>
<feature type="compositionally biased region" description="Polar residues" evidence="1">
    <location>
        <begin position="28"/>
        <end position="37"/>
    </location>
</feature>
<reference evidence="3" key="1">
    <citation type="submission" date="2020-05" db="EMBL/GenBank/DDBJ databases">
        <title>Mycena genomes resolve the evolution of fungal bioluminescence.</title>
        <authorList>
            <person name="Tsai I.J."/>
        </authorList>
    </citation>
    <scope>NUCLEOTIDE SEQUENCE</scope>
    <source>
        <strain evidence="3">CCC161011</strain>
    </source>
</reference>
<dbReference type="SMART" id="SM00558">
    <property type="entry name" value="JmjC"/>
    <property type="match status" value="1"/>
</dbReference>
<evidence type="ECO:0000313" key="4">
    <source>
        <dbReference type="Proteomes" id="UP000620124"/>
    </source>
</evidence>
<feature type="compositionally biased region" description="Low complexity" evidence="1">
    <location>
        <begin position="932"/>
        <end position="942"/>
    </location>
</feature>
<sequence>MSMERRRKQLMAQQVEWGDSPSPPALSKQVNWGSESSLSDRDPQTASQSGSDSREPSTEASSGDGDDDLEARDAPLLAPVPDDLIMAGRETRKKPVYNPQDILTCKDWTLDSLISKSTNFHRVPRVRWSETKHTARQIKRHEDANPGGVPLVVEGLHNHPGWLRDKFTPEWFMDNGPDTISVRNVHDRSDSDITLSDFIARTRAISPFKTRNERERLYGKDVACPPRWNQFLSSGVIPPYLAPDAPENLLNNLPESVRPETLMCYIGVGDTFTPCHKGQFLSNTQWFSLTLSIDLCASSGHNLMCYTEKGGSSFWFMTATSSANAAAEYLQNKLNQVLDHEAHVITVEELAQAPFDIYITEQKLGDLVLVPPRSMHQVVNNGGITIKTSWSRMTLDGLSLALRYELPLYRRVCRAEIYRVKATIYHTLLKTAKTVSDLLCTQADSRNAVASTSHQDMPTQLDALLRLLLLFDSILIEEYSPGANNMRQLADPDKTDEESEQIACDFCGADIFLSFFECRSCVSGGRRAEPGGGFHICPGCYVEGRTCACEVMSPVQCRYVDKLFKARARAVDLFRVCSELVHRRSDSVLSNQELRTDGRLGLFRAAIVLRKRRLEMSKAGNLDQSRRCTVKTKKEHNHDTPIPWMLQCQKCHSGSCFAHMVWSSQLHSAEASLANEKDVSGAALHEAHLTSKMRFSSEIVTLKREDPDYVPDLRVQLAYLATAFSTCRPINPNPKLWKAGHYDLKAWEIGLPNRKIASEMRVGPPKKVASHPVSKSHKRLVFDCVFVTPVSRPAKRKDRAGKPVSTIGRNEPQAGDQADDDDHIPMRKRRKSTRPPRGPPGIPHSSSSSSLQRPAAAARPSCAKNVILIDTTAVSDSEDERPLKRRRVNSKPAADLRFQTRDPQPASSVADAFNTAYAQNSRAIPNTVARQSPSSASASAPLPRRKPKQKADAVSPAGSASSSSEGSNSFASPPGLQDTLAAIMETLSTVKEAQAKQAAEVREIRRAYEGHAPEVISDSTAAIERQSLSTETTVKVVADLVNGLVSALHPSALHPQLPAASSSSHHYQTQPIFVTQSRNWPTMPPSRGRGRGRGSGVAFGDHPYRSTASRDISPEDYHRPARQRQYGHHTAPFPSPARHVDAPVSSAARGGYYEQRIWIPGPHAGQERREERREERVREYAEERREPQEPTRKRRKFTRFSPPNSPENNLELVLSRTSRPLASRISRFEGEETGSDASGTLTNANETAGALQLFRRQTPVGGKSRNEGSSASTEKFFRGLGRSRSPTPLDEQDWETRYAKDVDNT</sequence>
<feature type="region of interest" description="Disordered" evidence="1">
    <location>
        <begin position="792"/>
        <end position="862"/>
    </location>
</feature>
<dbReference type="SUPFAM" id="SSF51197">
    <property type="entry name" value="Clavaminate synthase-like"/>
    <property type="match status" value="1"/>
</dbReference>
<dbReference type="EMBL" id="JACAZI010000021">
    <property type="protein sequence ID" value="KAF7338185.1"/>
    <property type="molecule type" value="Genomic_DNA"/>
</dbReference>
<feature type="domain" description="JmjC" evidence="2">
    <location>
        <begin position="226"/>
        <end position="409"/>
    </location>
</feature>
<dbReference type="InterPro" id="IPR003347">
    <property type="entry name" value="JmjC_dom"/>
</dbReference>
<protein>
    <recommendedName>
        <fullName evidence="2">JmjC domain-containing protein</fullName>
    </recommendedName>
</protein>
<accession>A0A8H7CI13</accession>
<feature type="region of interest" description="Disordered" evidence="1">
    <location>
        <begin position="1228"/>
        <end position="1305"/>
    </location>
</feature>
<feature type="compositionally biased region" description="Low complexity" evidence="1">
    <location>
        <begin position="952"/>
        <end position="972"/>
    </location>
</feature>
<keyword evidence="4" id="KW-1185">Reference proteome</keyword>
<feature type="compositionally biased region" description="Basic and acidic residues" evidence="1">
    <location>
        <begin position="1178"/>
        <end position="1191"/>
    </location>
</feature>
<feature type="compositionally biased region" description="Basic and acidic residues" evidence="1">
    <location>
        <begin position="1294"/>
        <end position="1305"/>
    </location>
</feature>
<evidence type="ECO:0000259" key="2">
    <source>
        <dbReference type="PROSITE" id="PS51184"/>
    </source>
</evidence>
<organism evidence="3 4">
    <name type="scientific">Mycena venus</name>
    <dbReference type="NCBI Taxonomy" id="2733690"/>
    <lineage>
        <taxon>Eukaryota</taxon>
        <taxon>Fungi</taxon>
        <taxon>Dikarya</taxon>
        <taxon>Basidiomycota</taxon>
        <taxon>Agaricomycotina</taxon>
        <taxon>Agaricomycetes</taxon>
        <taxon>Agaricomycetidae</taxon>
        <taxon>Agaricales</taxon>
        <taxon>Marasmiineae</taxon>
        <taxon>Mycenaceae</taxon>
        <taxon>Mycena</taxon>
    </lineage>
</organism>
<feature type="region of interest" description="Disordered" evidence="1">
    <location>
        <begin position="1178"/>
        <end position="1215"/>
    </location>
</feature>
<gene>
    <name evidence="3" type="ORF">MVEN_02043400</name>
</gene>
<dbReference type="OrthoDB" id="298344at2759"/>
<feature type="region of interest" description="Disordered" evidence="1">
    <location>
        <begin position="875"/>
        <end position="908"/>
    </location>
</feature>
<proteinExistence type="predicted"/>
<dbReference type="Proteomes" id="UP000620124">
    <property type="component" value="Unassembled WGS sequence"/>
</dbReference>
<feature type="region of interest" description="Disordered" evidence="1">
    <location>
        <begin position="922"/>
        <end position="975"/>
    </location>
</feature>
<feature type="region of interest" description="Disordered" evidence="1">
    <location>
        <begin position="1077"/>
        <end position="1139"/>
    </location>
</feature>
<dbReference type="PROSITE" id="PS51184">
    <property type="entry name" value="JMJC"/>
    <property type="match status" value="1"/>
</dbReference>
<dbReference type="Pfam" id="PF02373">
    <property type="entry name" value="JmjC"/>
    <property type="match status" value="1"/>
</dbReference>
<feature type="compositionally biased region" description="Low complexity" evidence="1">
    <location>
        <begin position="843"/>
        <end position="861"/>
    </location>
</feature>
<comment type="caution">
    <text evidence="3">The sequence shown here is derived from an EMBL/GenBank/DDBJ whole genome shotgun (WGS) entry which is preliminary data.</text>
</comment>
<feature type="compositionally biased region" description="Polar residues" evidence="1">
    <location>
        <begin position="922"/>
        <end position="931"/>
    </location>
</feature>
<feature type="region of interest" description="Disordered" evidence="1">
    <location>
        <begin position="1"/>
        <end position="84"/>
    </location>
</feature>
<dbReference type="Gene3D" id="2.60.120.650">
    <property type="entry name" value="Cupin"/>
    <property type="match status" value="1"/>
</dbReference>
<evidence type="ECO:0000313" key="3">
    <source>
        <dbReference type="EMBL" id="KAF7338185.1"/>
    </source>
</evidence>
<name>A0A8H7CI13_9AGAR</name>
<feature type="compositionally biased region" description="Polar residues" evidence="1">
    <location>
        <begin position="1235"/>
        <end position="1246"/>
    </location>
</feature>